<dbReference type="EMBL" id="VICH01000007">
    <property type="protein sequence ID" value="TQV67024.1"/>
    <property type="molecule type" value="Genomic_DNA"/>
</dbReference>
<proteinExistence type="predicted"/>
<dbReference type="RefSeq" id="WP_142853837.1">
    <property type="nucleotide sequence ID" value="NZ_FXWW01000003.1"/>
</dbReference>
<keyword evidence="2" id="KW-1185">Reference proteome</keyword>
<accession>A0A545SPZ2</accession>
<evidence type="ECO:0000313" key="1">
    <source>
        <dbReference type="EMBL" id="TQV67024.1"/>
    </source>
</evidence>
<name>A0A545SPZ2_9RHOB</name>
<protein>
    <submittedName>
        <fullName evidence="1">Uncharacterized protein</fullName>
    </submittedName>
</protein>
<organism evidence="1 2">
    <name type="scientific">Aliiroseovarius halocynthiae</name>
    <dbReference type="NCBI Taxonomy" id="985055"/>
    <lineage>
        <taxon>Bacteria</taxon>
        <taxon>Pseudomonadati</taxon>
        <taxon>Pseudomonadota</taxon>
        <taxon>Alphaproteobacteria</taxon>
        <taxon>Rhodobacterales</taxon>
        <taxon>Paracoccaceae</taxon>
        <taxon>Aliiroseovarius</taxon>
    </lineage>
</organism>
<dbReference type="Proteomes" id="UP000315816">
    <property type="component" value="Unassembled WGS sequence"/>
</dbReference>
<sequence length="74" mass="8326">MPRKPDWDALGKLFAPSLDSQPGASEGDTVRYLGEPMPKWLALDLMRERAAIYEYEAGMSRDEAEAKARKALEK</sequence>
<gene>
    <name evidence="1" type="ORF">FIL88_10565</name>
</gene>
<evidence type="ECO:0000313" key="2">
    <source>
        <dbReference type="Proteomes" id="UP000315816"/>
    </source>
</evidence>
<dbReference type="AlphaFoldDB" id="A0A545SPZ2"/>
<reference evidence="1 2" key="1">
    <citation type="submission" date="2019-06" db="EMBL/GenBank/DDBJ databases">
        <title>A novel species of marine bacteria.</title>
        <authorList>
            <person name="Wang Y."/>
        </authorList>
    </citation>
    <scope>NUCLEOTIDE SEQUENCE [LARGE SCALE GENOMIC DNA]</scope>
    <source>
        <strain evidence="1 2">MA1-10</strain>
    </source>
</reference>
<dbReference type="OrthoDB" id="1346243at28211"/>
<comment type="caution">
    <text evidence="1">The sequence shown here is derived from an EMBL/GenBank/DDBJ whole genome shotgun (WGS) entry which is preliminary data.</text>
</comment>